<dbReference type="Proteomes" id="UP000321157">
    <property type="component" value="Unassembled WGS sequence"/>
</dbReference>
<accession>A0A511V114</accession>
<sequence>MTAIFTIIIILSATFALYYAITWRSQPGVIARIYQARMNIGMGIFLLGVGFNQLTFEHVDTIRLVIGIVFLLIGGVNLVLGIRNLRYFTKIKKEQSEKK</sequence>
<evidence type="ECO:0000313" key="2">
    <source>
        <dbReference type="EMBL" id="GEN32607.1"/>
    </source>
</evidence>
<dbReference type="RefSeq" id="WP_246147174.1">
    <property type="nucleotide sequence ID" value="NZ_BJXX01000010.1"/>
</dbReference>
<feature type="transmembrane region" description="Helical" evidence="1">
    <location>
        <begin position="36"/>
        <end position="56"/>
    </location>
</feature>
<dbReference type="AlphaFoldDB" id="A0A511V114"/>
<keyword evidence="1" id="KW-1133">Transmembrane helix</keyword>
<keyword evidence="1" id="KW-0472">Membrane</keyword>
<evidence type="ECO:0000313" key="3">
    <source>
        <dbReference type="Proteomes" id="UP000321157"/>
    </source>
</evidence>
<proteinExistence type="predicted"/>
<keyword evidence="3" id="KW-1185">Reference proteome</keyword>
<keyword evidence="1" id="KW-0812">Transmembrane</keyword>
<reference evidence="2 3" key="1">
    <citation type="submission" date="2019-07" db="EMBL/GenBank/DDBJ databases">
        <title>Whole genome shotgun sequence of Aneurinibacillus danicus NBRC 102444.</title>
        <authorList>
            <person name="Hosoyama A."/>
            <person name="Uohara A."/>
            <person name="Ohji S."/>
            <person name="Ichikawa N."/>
        </authorList>
    </citation>
    <scope>NUCLEOTIDE SEQUENCE [LARGE SCALE GENOMIC DNA]</scope>
    <source>
        <strain evidence="2 3">NBRC 102444</strain>
    </source>
</reference>
<evidence type="ECO:0000256" key="1">
    <source>
        <dbReference type="SAM" id="Phobius"/>
    </source>
</evidence>
<organism evidence="2 3">
    <name type="scientific">Aneurinibacillus danicus</name>
    <dbReference type="NCBI Taxonomy" id="267746"/>
    <lineage>
        <taxon>Bacteria</taxon>
        <taxon>Bacillati</taxon>
        <taxon>Bacillota</taxon>
        <taxon>Bacilli</taxon>
        <taxon>Bacillales</taxon>
        <taxon>Paenibacillaceae</taxon>
        <taxon>Aneurinibacillus group</taxon>
        <taxon>Aneurinibacillus</taxon>
    </lineage>
</organism>
<evidence type="ECO:0008006" key="4">
    <source>
        <dbReference type="Google" id="ProtNLM"/>
    </source>
</evidence>
<protein>
    <recommendedName>
        <fullName evidence="4">YtpI-like protein</fullName>
    </recommendedName>
</protein>
<feature type="transmembrane region" description="Helical" evidence="1">
    <location>
        <begin position="62"/>
        <end position="82"/>
    </location>
</feature>
<feature type="transmembrane region" description="Helical" evidence="1">
    <location>
        <begin position="6"/>
        <end position="24"/>
    </location>
</feature>
<dbReference type="EMBL" id="BJXX01000010">
    <property type="protein sequence ID" value="GEN32607.1"/>
    <property type="molecule type" value="Genomic_DNA"/>
</dbReference>
<dbReference type="Pfam" id="PF14007">
    <property type="entry name" value="YtpI"/>
    <property type="match status" value="1"/>
</dbReference>
<name>A0A511V114_9BACL</name>
<gene>
    <name evidence="2" type="ORF">ADA01nite_00670</name>
</gene>
<comment type="caution">
    <text evidence="2">The sequence shown here is derived from an EMBL/GenBank/DDBJ whole genome shotgun (WGS) entry which is preliminary data.</text>
</comment>
<dbReference type="InterPro" id="IPR025618">
    <property type="entry name" value="YtpI"/>
</dbReference>